<dbReference type="AlphaFoldDB" id="A0A6M3M4B8"/>
<sequence length="136" mass="15447">MSTQIDPELLAQVLTVLRDAVTNPAKDKATDLIEWIMDNYVTPQGIRYAMANNLDLFTLAFNHYGLGHSAVSPLFKIVARNYWGEIEDLLTDANKVLKIVSKKPECAQILYTPEGIDYLNRCCIAGYENLYNFVWN</sequence>
<evidence type="ECO:0000313" key="1">
    <source>
        <dbReference type="EMBL" id="QJB00076.1"/>
    </source>
</evidence>
<reference evidence="1" key="1">
    <citation type="submission" date="2020-03" db="EMBL/GenBank/DDBJ databases">
        <title>The deep terrestrial virosphere.</title>
        <authorList>
            <person name="Holmfeldt K."/>
            <person name="Nilsson E."/>
            <person name="Simone D."/>
            <person name="Lopez-Fernandez M."/>
            <person name="Wu X."/>
            <person name="de Brujin I."/>
            <person name="Lundin D."/>
            <person name="Andersson A."/>
            <person name="Bertilsson S."/>
            <person name="Dopson M."/>
        </authorList>
    </citation>
    <scope>NUCLEOTIDE SEQUENCE</scope>
    <source>
        <strain evidence="1">MM171A00707</strain>
    </source>
</reference>
<protein>
    <submittedName>
        <fullName evidence="1">Uncharacterized protein</fullName>
    </submittedName>
</protein>
<proteinExistence type="predicted"/>
<name>A0A6M3M4B8_9ZZZZ</name>
<dbReference type="EMBL" id="MT143680">
    <property type="protein sequence ID" value="QJB00076.1"/>
    <property type="molecule type" value="Genomic_DNA"/>
</dbReference>
<accession>A0A6M3M4B8</accession>
<organism evidence="1">
    <name type="scientific">viral metagenome</name>
    <dbReference type="NCBI Taxonomy" id="1070528"/>
    <lineage>
        <taxon>unclassified sequences</taxon>
        <taxon>metagenomes</taxon>
        <taxon>organismal metagenomes</taxon>
    </lineage>
</organism>
<gene>
    <name evidence="1" type="ORF">MM171A00707_0009</name>
</gene>